<dbReference type="InterPro" id="IPR035940">
    <property type="entry name" value="CAP_sf"/>
</dbReference>
<evidence type="ECO:0000256" key="1">
    <source>
        <dbReference type="SAM" id="SignalP"/>
    </source>
</evidence>
<gene>
    <name evidence="3" type="ORF">Q4494_10390</name>
</gene>
<proteinExistence type="predicted"/>
<dbReference type="SUPFAM" id="SSF55797">
    <property type="entry name" value="PR-1-like"/>
    <property type="match status" value="1"/>
</dbReference>
<evidence type="ECO:0000259" key="2">
    <source>
        <dbReference type="Pfam" id="PF00188"/>
    </source>
</evidence>
<dbReference type="PANTHER" id="PTHR31157">
    <property type="entry name" value="SCP DOMAIN-CONTAINING PROTEIN"/>
    <property type="match status" value="1"/>
</dbReference>
<dbReference type="Gene3D" id="3.40.33.10">
    <property type="entry name" value="CAP"/>
    <property type="match status" value="1"/>
</dbReference>
<dbReference type="RefSeq" id="WP_303484176.1">
    <property type="nucleotide sequence ID" value="NZ_JAUOPJ010000008.1"/>
</dbReference>
<dbReference type="CDD" id="cd05379">
    <property type="entry name" value="CAP_bacterial"/>
    <property type="match status" value="1"/>
</dbReference>
<reference evidence="3" key="1">
    <citation type="submission" date="2023-07" db="EMBL/GenBank/DDBJ databases">
        <title>Genome content predicts the carbon catabolic preferences of heterotrophic bacteria.</title>
        <authorList>
            <person name="Gralka M."/>
        </authorList>
    </citation>
    <scope>NUCLEOTIDE SEQUENCE</scope>
    <source>
        <strain evidence="3">I2M02</strain>
    </source>
</reference>
<dbReference type="InterPro" id="IPR014044">
    <property type="entry name" value="CAP_dom"/>
</dbReference>
<comment type="caution">
    <text evidence="3">The sequence shown here is derived from an EMBL/GenBank/DDBJ whole genome shotgun (WGS) entry which is preliminary data.</text>
</comment>
<accession>A0AAW7XW58</accession>
<evidence type="ECO:0000313" key="4">
    <source>
        <dbReference type="Proteomes" id="UP001169823"/>
    </source>
</evidence>
<feature type="domain" description="SCP" evidence="2">
    <location>
        <begin position="51"/>
        <end position="156"/>
    </location>
</feature>
<dbReference type="Proteomes" id="UP001169823">
    <property type="component" value="Unassembled WGS sequence"/>
</dbReference>
<dbReference type="EMBL" id="JAUOPJ010000008">
    <property type="protein sequence ID" value="MDO6457488.1"/>
    <property type="molecule type" value="Genomic_DNA"/>
</dbReference>
<feature type="signal peptide" evidence="1">
    <location>
        <begin position="1"/>
        <end position="19"/>
    </location>
</feature>
<feature type="chain" id="PRO_5043678610" evidence="1">
    <location>
        <begin position="20"/>
        <end position="167"/>
    </location>
</feature>
<dbReference type="PANTHER" id="PTHR31157:SF1">
    <property type="entry name" value="SCP DOMAIN-CONTAINING PROTEIN"/>
    <property type="match status" value="1"/>
</dbReference>
<dbReference type="AlphaFoldDB" id="A0AAW7XW58"/>
<sequence length="167" mass="17258">MQMRNLLSVAVLMTLGACAPETGVGFGELSPVTTAATAAPTAMEEEAQIIALINAERAKQGLMALSYNGKLATAAQRHADDMAAKGYFSHTSKSGATVGDRVRAVGYPYCFVSENLSGGYPVAQQAVQGWMASSGHRKNILSTKVSDIGVGVASGGLRVAVFASSCR</sequence>
<dbReference type="PROSITE" id="PS51257">
    <property type="entry name" value="PROKAR_LIPOPROTEIN"/>
    <property type="match status" value="1"/>
</dbReference>
<protein>
    <submittedName>
        <fullName evidence="3">CAP domain-containing protein</fullName>
    </submittedName>
</protein>
<evidence type="ECO:0000313" key="3">
    <source>
        <dbReference type="EMBL" id="MDO6457488.1"/>
    </source>
</evidence>
<dbReference type="Pfam" id="PF00188">
    <property type="entry name" value="CAP"/>
    <property type="match status" value="1"/>
</dbReference>
<name>A0AAW7XW58_9RHOB</name>
<organism evidence="3 4">
    <name type="scientific">Celeribacter halophilus</name>
    <dbReference type="NCBI Taxonomy" id="576117"/>
    <lineage>
        <taxon>Bacteria</taxon>
        <taxon>Pseudomonadati</taxon>
        <taxon>Pseudomonadota</taxon>
        <taxon>Alphaproteobacteria</taxon>
        <taxon>Rhodobacterales</taxon>
        <taxon>Roseobacteraceae</taxon>
        <taxon>Celeribacter</taxon>
    </lineage>
</organism>
<keyword evidence="1" id="KW-0732">Signal</keyword>